<keyword evidence="3" id="KW-1185">Reference proteome</keyword>
<organism evidence="2 3">
    <name type="scientific">Batrachochytrium salamandrivorans</name>
    <dbReference type="NCBI Taxonomy" id="1357716"/>
    <lineage>
        <taxon>Eukaryota</taxon>
        <taxon>Fungi</taxon>
        <taxon>Fungi incertae sedis</taxon>
        <taxon>Chytridiomycota</taxon>
        <taxon>Chytridiomycota incertae sedis</taxon>
        <taxon>Chytridiomycetes</taxon>
        <taxon>Rhizophydiales</taxon>
        <taxon>Rhizophydiales incertae sedis</taxon>
        <taxon>Batrachochytrium</taxon>
    </lineage>
</organism>
<gene>
    <name evidence="2" type="ORF">BASA50_008860</name>
</gene>
<dbReference type="Proteomes" id="UP001648503">
    <property type="component" value="Unassembled WGS sequence"/>
</dbReference>
<protein>
    <submittedName>
        <fullName evidence="2">Uncharacterized protein</fullName>
    </submittedName>
</protein>
<sequence>MKLVSFAVISILAITVSAQIPTRLFSFKYALQRDQSQIHDKIEKLEEDYIAQQDLVIELGGLEKLEQEERKYKSMIDDIEKELKSGDLSGAEELEMEKDYEEIKKKWKKANLALVTKKNKLTAAADERDDTEIKIFILKENIELQLEQDDKDQGQIEASPGSSSHREILTKQIAEAYQDAADLLAANADIKKGISELDNVIDRTKDPKKGLELSQTRNKFVDSYNKLYDEMVVVERRCAHAKGLQEDLGWKSLSLQFGEAFQLLWYGH</sequence>
<evidence type="ECO:0000313" key="2">
    <source>
        <dbReference type="EMBL" id="KAH6591197.1"/>
    </source>
</evidence>
<reference evidence="2 3" key="1">
    <citation type="submission" date="2021-02" db="EMBL/GenBank/DDBJ databases">
        <title>Variation within the Batrachochytrium salamandrivorans European outbreak.</title>
        <authorList>
            <person name="Kelly M."/>
            <person name="Pasmans F."/>
            <person name="Shea T.P."/>
            <person name="Munoz J.F."/>
            <person name="Carranza S."/>
            <person name="Cuomo C.A."/>
            <person name="Martel A."/>
        </authorList>
    </citation>
    <scope>NUCLEOTIDE SEQUENCE [LARGE SCALE GENOMIC DNA]</scope>
    <source>
        <strain evidence="2 3">AMFP18/2</strain>
    </source>
</reference>
<keyword evidence="1" id="KW-0732">Signal</keyword>
<name>A0ABQ8F2Z2_9FUNG</name>
<proteinExistence type="predicted"/>
<feature type="signal peptide" evidence="1">
    <location>
        <begin position="1"/>
        <end position="18"/>
    </location>
</feature>
<dbReference type="EMBL" id="JAFCIX010000416">
    <property type="protein sequence ID" value="KAH6591197.1"/>
    <property type="molecule type" value="Genomic_DNA"/>
</dbReference>
<feature type="chain" id="PRO_5047440828" evidence="1">
    <location>
        <begin position="19"/>
        <end position="268"/>
    </location>
</feature>
<evidence type="ECO:0000313" key="3">
    <source>
        <dbReference type="Proteomes" id="UP001648503"/>
    </source>
</evidence>
<comment type="caution">
    <text evidence="2">The sequence shown here is derived from an EMBL/GenBank/DDBJ whole genome shotgun (WGS) entry which is preliminary data.</text>
</comment>
<evidence type="ECO:0000256" key="1">
    <source>
        <dbReference type="SAM" id="SignalP"/>
    </source>
</evidence>
<accession>A0ABQ8F2Z2</accession>